<dbReference type="GO" id="GO:0006893">
    <property type="term" value="P:Golgi to plasma membrane transport"/>
    <property type="evidence" value="ECO:0000318"/>
    <property type="project" value="GO_Central"/>
</dbReference>
<feature type="domain" description="Exocyst complex component EXOC2/Sec5 N-terminal" evidence="5">
    <location>
        <begin position="982"/>
        <end position="1190"/>
    </location>
</feature>
<dbReference type="SUPFAM" id="SSF74788">
    <property type="entry name" value="Cullin repeat-like"/>
    <property type="match status" value="1"/>
</dbReference>
<dbReference type="PANTHER" id="PTHR13043">
    <property type="entry name" value="EXOCYST COMPLEX COMPONENT SEC5"/>
    <property type="match status" value="1"/>
</dbReference>
<keyword evidence="3" id="KW-0268">Exocytosis</keyword>
<dbReference type="InterPro" id="IPR039481">
    <property type="entry name" value="EXOC2/Sec5_N_dom"/>
</dbReference>
<feature type="compositionally biased region" description="Low complexity" evidence="4">
    <location>
        <begin position="1209"/>
        <end position="1227"/>
    </location>
</feature>
<accession>A0A1Y1HLT8</accession>
<evidence type="ECO:0000313" key="7">
    <source>
        <dbReference type="Proteomes" id="UP000054558"/>
    </source>
</evidence>
<sequence length="1346" mass="146632">MASSDDEDDLLAQAVAEMEAKERGYQAPSPPKPQVRPVTPPSQAAPVRAASVAPAPVQASPIPSRGPSPTPAAPPLVKAPAAQAAREQRQQVSSPVVQKIKSWGSSMVPGRGASRAPSRAVAPPPPSPPQRDDDEESDVEMLSISSEEGYEPVAPPGGQRPLVGVSRQNEASDFQDLDAELDDEDDATTWKQVDTEQLSDRALNVRSVNRAAHAENVASRTLRRASTIDTERMDTLQDPLGLGNISLKTMTLARAGVSASASPSASESSRRRGATNRLGSRETSFGQDDFSSAPPSPAGPLDPADKEKMLVFSEKFDPQLYLARFHRETPANELELGERALKADLQNRKEQLKKLVKDNFDCFISCKNTIDDIHSKLQQIESDREGAGTLQLSQAIEGVDEVAKRAFKPLLERQAQAERIRSVQGVLQRFRTLFNLPSAIRTHIKNKEYDLVVREYKKAKSLIMPSKAGILQNVLEEVDKVVAEFKGMLTKSLESPSAQPSEVERTIKLLLELEPNSDPIWHYLQTQEKRIGDELESVAAEHDARMEAFVERVREKVQAEARWQQLQKDQTKGSQVDLTLLLGSENGYQEDLRVSEAAGEEADALMGRQIRRLTAVIVKHVPNFWRLWLAIYSGRFAKANDLPNQLEEQGANGQKAKALAAKFPSYYKEDEKDSRYIKHPQEEVEQMVLGILGAYETKVQSTFMTLAEATVLRPYMREAVLEVAKACSALKEKDCAPHSAVQAMLVLRTEVTRVFVLRLCTLMRGTTRELSYEEDWVPVPTAARNLTPYAVSAFPLRFGDMLTTALDHVADALPQGQLAEFGKDEALESAVRSMQDSVRSTFFDCFQDYTECLTKMHTDAVGSSAGLQSPDGREGAGPNTASEGEFALPTVGRRAESVQQKIMLLLSNSAYVRTFLVRELVKQYQSLWTPSSLPLHTNPATSPSRPHRGGPRPDYEKQLEEREAAAAAAAAAQQDLSGATGVAEVSESLSALEERLLEDYLERKAALLGPAVTAYLLEDNTPWGQAPPVKGLRDAVLELLHPLVAVHAEVHACARPFVGKAISVLAESLFAFLRSSCRERIRTLDANGYAQLMLEVDYLDIVLAPFATDAFEETVTALRAVLQDKVLAESTPGHSRRTSRADSTDELDLGESPAASPVGAVEEAQAAAKAANARFLEPELKRTRINVICFKEGGLMEASGGGLTPPPHARSAPAPSQSRARPSSQTPNGWQPPLPAATSAPPLGNQSISTPPPGAASNRTDRQHRRTSSLSSQDSDISDAYRPASRVPPRSPVHQAAMGYGGDGLDTYGRSTPAPSVYSVASSSRQAASSRTGWSSRRPTDAEDLT</sequence>
<evidence type="ECO:0000256" key="1">
    <source>
        <dbReference type="ARBA" id="ARBA00010578"/>
    </source>
</evidence>
<reference evidence="6 7" key="1">
    <citation type="journal article" date="2014" name="Nat. Commun.">
        <title>Klebsormidium flaccidum genome reveals primary factors for plant terrestrial adaptation.</title>
        <authorList>
            <person name="Hori K."/>
            <person name="Maruyama F."/>
            <person name="Fujisawa T."/>
            <person name="Togashi T."/>
            <person name="Yamamoto N."/>
            <person name="Seo M."/>
            <person name="Sato S."/>
            <person name="Yamada T."/>
            <person name="Mori H."/>
            <person name="Tajima N."/>
            <person name="Moriyama T."/>
            <person name="Ikeuchi M."/>
            <person name="Watanabe M."/>
            <person name="Wada H."/>
            <person name="Kobayashi K."/>
            <person name="Saito M."/>
            <person name="Masuda T."/>
            <person name="Sasaki-Sekimoto Y."/>
            <person name="Mashiguchi K."/>
            <person name="Awai K."/>
            <person name="Shimojima M."/>
            <person name="Masuda S."/>
            <person name="Iwai M."/>
            <person name="Nobusawa T."/>
            <person name="Narise T."/>
            <person name="Kondo S."/>
            <person name="Saito H."/>
            <person name="Sato R."/>
            <person name="Murakawa M."/>
            <person name="Ihara Y."/>
            <person name="Oshima-Yamada Y."/>
            <person name="Ohtaka K."/>
            <person name="Satoh M."/>
            <person name="Sonobe K."/>
            <person name="Ishii M."/>
            <person name="Ohtani R."/>
            <person name="Kanamori-Sato M."/>
            <person name="Honoki R."/>
            <person name="Miyazaki D."/>
            <person name="Mochizuki H."/>
            <person name="Umetsu J."/>
            <person name="Higashi K."/>
            <person name="Shibata D."/>
            <person name="Kamiya Y."/>
            <person name="Sato N."/>
            <person name="Nakamura Y."/>
            <person name="Tabata S."/>
            <person name="Ida S."/>
            <person name="Kurokawa K."/>
            <person name="Ohta H."/>
        </authorList>
    </citation>
    <scope>NUCLEOTIDE SEQUENCE [LARGE SCALE GENOMIC DNA]</scope>
    <source>
        <strain evidence="6 7">NIES-2285</strain>
    </source>
</reference>
<dbReference type="EMBL" id="DF236965">
    <property type="protein sequence ID" value="GAQ78632.1"/>
    <property type="molecule type" value="Genomic_DNA"/>
</dbReference>
<proteinExistence type="inferred from homology"/>
<comment type="similarity">
    <text evidence="1">Belongs to the SEC5 family.</text>
</comment>
<dbReference type="OMA" id="RMWMDVD"/>
<name>A0A1Y1HLT8_KLENI</name>
<feature type="region of interest" description="Disordered" evidence="4">
    <location>
        <begin position="1129"/>
        <end position="1161"/>
    </location>
</feature>
<dbReference type="STRING" id="105231.A0A1Y1HLT8"/>
<feature type="domain" description="Exocyst complex component EXOC2/Sec5 N-terminal" evidence="5">
    <location>
        <begin position="303"/>
        <end position="930"/>
    </location>
</feature>
<organism evidence="6 7">
    <name type="scientific">Klebsormidium nitens</name>
    <name type="common">Green alga</name>
    <name type="synonym">Ulothrix nitens</name>
    <dbReference type="NCBI Taxonomy" id="105231"/>
    <lineage>
        <taxon>Eukaryota</taxon>
        <taxon>Viridiplantae</taxon>
        <taxon>Streptophyta</taxon>
        <taxon>Klebsormidiophyceae</taxon>
        <taxon>Klebsormidiales</taxon>
        <taxon>Klebsormidiaceae</taxon>
        <taxon>Klebsormidium</taxon>
    </lineage>
</organism>
<feature type="compositionally biased region" description="Acidic residues" evidence="4">
    <location>
        <begin position="1"/>
        <end position="10"/>
    </location>
</feature>
<feature type="compositionally biased region" description="Acidic residues" evidence="4">
    <location>
        <begin position="173"/>
        <end position="187"/>
    </location>
</feature>
<feature type="region of interest" description="Disordered" evidence="4">
    <location>
        <begin position="258"/>
        <end position="304"/>
    </location>
</feature>
<feature type="region of interest" description="Disordered" evidence="4">
    <location>
        <begin position="1"/>
        <end position="193"/>
    </location>
</feature>
<evidence type="ECO:0000256" key="4">
    <source>
        <dbReference type="SAM" id="MobiDB-lite"/>
    </source>
</evidence>
<feature type="region of interest" description="Disordered" evidence="4">
    <location>
        <begin position="1199"/>
        <end position="1346"/>
    </location>
</feature>
<dbReference type="GO" id="GO:0000145">
    <property type="term" value="C:exocyst"/>
    <property type="evidence" value="ECO:0000318"/>
    <property type="project" value="GO_Central"/>
</dbReference>
<feature type="region of interest" description="Disordered" evidence="4">
    <location>
        <begin position="932"/>
        <end position="959"/>
    </location>
</feature>
<dbReference type="InterPro" id="IPR016159">
    <property type="entry name" value="Cullin_repeat-like_dom_sf"/>
</dbReference>
<dbReference type="Proteomes" id="UP000054558">
    <property type="component" value="Unassembled WGS sequence"/>
</dbReference>
<feature type="compositionally biased region" description="Polar residues" evidence="4">
    <location>
        <begin position="277"/>
        <end position="290"/>
    </location>
</feature>
<feature type="compositionally biased region" description="Low complexity" evidence="4">
    <location>
        <begin position="109"/>
        <end position="121"/>
    </location>
</feature>
<feature type="compositionally biased region" description="Low complexity" evidence="4">
    <location>
        <begin position="41"/>
        <end position="63"/>
    </location>
</feature>
<dbReference type="PANTHER" id="PTHR13043:SF1">
    <property type="entry name" value="EXOCYST COMPLEX COMPONENT 2"/>
    <property type="match status" value="1"/>
</dbReference>
<dbReference type="InterPro" id="IPR029175">
    <property type="entry name" value="EXOC2/Sec5"/>
</dbReference>
<feature type="compositionally biased region" description="Polar residues" evidence="4">
    <location>
        <begin position="932"/>
        <end position="941"/>
    </location>
</feature>
<evidence type="ECO:0000313" key="6">
    <source>
        <dbReference type="EMBL" id="GAQ78632.1"/>
    </source>
</evidence>
<evidence type="ECO:0000256" key="2">
    <source>
        <dbReference type="ARBA" id="ARBA00022448"/>
    </source>
</evidence>
<protein>
    <submittedName>
        <fullName evidence="6">Exocyst protein Sec5</fullName>
    </submittedName>
</protein>
<dbReference type="GO" id="GO:0006887">
    <property type="term" value="P:exocytosis"/>
    <property type="evidence" value="ECO:0000318"/>
    <property type="project" value="GO_Central"/>
</dbReference>
<feature type="compositionally biased region" description="Pro residues" evidence="4">
    <location>
        <begin position="64"/>
        <end position="74"/>
    </location>
</feature>
<feature type="compositionally biased region" description="Pro residues" evidence="4">
    <location>
        <begin position="28"/>
        <end position="40"/>
    </location>
</feature>
<gene>
    <name evidence="6" type="ORF">KFL_000160350</name>
</gene>
<feature type="compositionally biased region" description="Low complexity" evidence="4">
    <location>
        <begin position="75"/>
        <end position="85"/>
    </location>
</feature>
<dbReference type="Pfam" id="PF15469">
    <property type="entry name" value="Sec5"/>
    <property type="match status" value="2"/>
</dbReference>
<keyword evidence="2" id="KW-0813">Transport</keyword>
<feature type="compositionally biased region" description="Low complexity" evidence="4">
    <location>
        <begin position="1311"/>
        <end position="1332"/>
    </location>
</feature>
<evidence type="ECO:0000256" key="3">
    <source>
        <dbReference type="ARBA" id="ARBA00022483"/>
    </source>
</evidence>
<feature type="compositionally biased region" description="Low complexity" evidence="4">
    <location>
        <begin position="258"/>
        <end position="267"/>
    </location>
</feature>
<feature type="region of interest" description="Disordered" evidence="4">
    <location>
        <begin position="862"/>
        <end position="885"/>
    </location>
</feature>
<evidence type="ECO:0000259" key="5">
    <source>
        <dbReference type="Pfam" id="PF15469"/>
    </source>
</evidence>
<dbReference type="OrthoDB" id="26242at2759"/>
<keyword evidence="7" id="KW-1185">Reference proteome</keyword>